<dbReference type="Proteomes" id="UP001457282">
    <property type="component" value="Unassembled WGS sequence"/>
</dbReference>
<dbReference type="GO" id="GO:0030247">
    <property type="term" value="F:polysaccharide binding"/>
    <property type="evidence" value="ECO:0007669"/>
    <property type="project" value="InterPro"/>
</dbReference>
<dbReference type="SMART" id="SM00181">
    <property type="entry name" value="EGF"/>
    <property type="match status" value="2"/>
</dbReference>
<evidence type="ECO:0000256" key="1">
    <source>
        <dbReference type="ARBA" id="ARBA00004167"/>
    </source>
</evidence>
<evidence type="ECO:0000256" key="7">
    <source>
        <dbReference type="PROSITE-ProRule" id="PRU00076"/>
    </source>
</evidence>
<keyword evidence="3 9" id="KW-0732">Signal</keyword>
<dbReference type="InterPro" id="IPR049883">
    <property type="entry name" value="NOTCH1_EGF-like"/>
</dbReference>
<reference evidence="11 12" key="1">
    <citation type="journal article" date="2023" name="G3 (Bethesda)">
        <title>A chromosome-length genome assembly and annotation of blackberry (Rubus argutus, cv. 'Hillquist').</title>
        <authorList>
            <person name="Bruna T."/>
            <person name="Aryal R."/>
            <person name="Dudchenko O."/>
            <person name="Sargent D.J."/>
            <person name="Mead D."/>
            <person name="Buti M."/>
            <person name="Cavallini A."/>
            <person name="Hytonen T."/>
            <person name="Andres J."/>
            <person name="Pham M."/>
            <person name="Weisz D."/>
            <person name="Mascagni F."/>
            <person name="Usai G."/>
            <person name="Natali L."/>
            <person name="Bassil N."/>
            <person name="Fernandez G.E."/>
            <person name="Lomsadze A."/>
            <person name="Armour M."/>
            <person name="Olukolu B."/>
            <person name="Poorten T."/>
            <person name="Britton C."/>
            <person name="Davik J."/>
            <person name="Ashrafi H."/>
            <person name="Aiden E.L."/>
            <person name="Borodovsky M."/>
            <person name="Worthington M."/>
        </authorList>
    </citation>
    <scope>NUCLEOTIDE SEQUENCE [LARGE SCALE GENOMIC DNA]</scope>
    <source>
        <strain evidence="11">PI 553951</strain>
    </source>
</reference>
<keyword evidence="5" id="KW-1015">Disulfide bond</keyword>
<accession>A0AAW1XS91</accession>
<evidence type="ECO:0000256" key="9">
    <source>
        <dbReference type="SAM" id="SignalP"/>
    </source>
</evidence>
<dbReference type="EMBL" id="JBEDUW010000003">
    <property type="protein sequence ID" value="KAK9939333.1"/>
    <property type="molecule type" value="Genomic_DNA"/>
</dbReference>
<dbReference type="PROSITE" id="PS01187">
    <property type="entry name" value="EGF_CA"/>
    <property type="match status" value="1"/>
</dbReference>
<dbReference type="Gene3D" id="2.10.25.10">
    <property type="entry name" value="Laminin"/>
    <property type="match status" value="2"/>
</dbReference>
<sequence length="474" mass="52751">MALVPAERLLIMHLALVVILLVAAAQSQTPQVKPNCPERCGDIPIPYPFGIGADCYLRPEFNITCDQSTTPPSPKFSNSTFTFPTRITNFSHAQGELQVMQSVARECYDQGGWYMYNMSSNSTLELPPSYIISYKNNFFAVGCNSVAVYQGYQGKVPDPKESYKGGYTVSLCQDALGTALPTDSCNGFGCGQNAIPSGLQNMSVELYTLDSVIRNYNHWNIEPDYLCSYGFIVQDGNFTFSGNTSFEELNTTRRQLPVVVNWAIGEETCDAAKKNRQTYTCREHSECVDRTINGTSSGGYTCRCMTGFNGNPYLSDGCQDIDECLLVPNSNPCNKGKCINLPGTYTCTCDSGYILNENKTTCVQGNKGKNTILKVSLGISISMFVLLVGIFWLYCGMKKRKFKQLKEKYFKENGGEKLREKLASHKGSVETTARIFTATDLKLATNNYIEMESSVKEVTEQFTKECFRIIKWLP</sequence>
<keyword evidence="12" id="KW-1185">Reference proteome</keyword>
<organism evidence="11 12">
    <name type="scientific">Rubus argutus</name>
    <name type="common">Southern blackberry</name>
    <dbReference type="NCBI Taxonomy" id="59490"/>
    <lineage>
        <taxon>Eukaryota</taxon>
        <taxon>Viridiplantae</taxon>
        <taxon>Streptophyta</taxon>
        <taxon>Embryophyta</taxon>
        <taxon>Tracheophyta</taxon>
        <taxon>Spermatophyta</taxon>
        <taxon>Magnoliopsida</taxon>
        <taxon>eudicotyledons</taxon>
        <taxon>Gunneridae</taxon>
        <taxon>Pentapetalae</taxon>
        <taxon>rosids</taxon>
        <taxon>fabids</taxon>
        <taxon>Rosales</taxon>
        <taxon>Rosaceae</taxon>
        <taxon>Rosoideae</taxon>
        <taxon>Rosoideae incertae sedis</taxon>
        <taxon>Rubus</taxon>
    </lineage>
</organism>
<dbReference type="GO" id="GO:0016020">
    <property type="term" value="C:membrane"/>
    <property type="evidence" value="ECO:0007669"/>
    <property type="project" value="UniProtKB-SubCell"/>
</dbReference>
<evidence type="ECO:0000256" key="8">
    <source>
        <dbReference type="SAM" id="Phobius"/>
    </source>
</evidence>
<dbReference type="InterPro" id="IPR025287">
    <property type="entry name" value="WAK_GUB"/>
</dbReference>
<keyword evidence="6" id="KW-0325">Glycoprotein</keyword>
<comment type="caution">
    <text evidence="11">The sequence shown here is derived from an EMBL/GenBank/DDBJ whole genome shotgun (WGS) entry which is preliminary data.</text>
</comment>
<evidence type="ECO:0000256" key="4">
    <source>
        <dbReference type="ARBA" id="ARBA00022737"/>
    </source>
</evidence>
<keyword evidence="8" id="KW-1133">Transmembrane helix</keyword>
<dbReference type="PROSITE" id="PS00010">
    <property type="entry name" value="ASX_HYDROXYL"/>
    <property type="match status" value="1"/>
</dbReference>
<dbReference type="PANTHER" id="PTHR33491">
    <property type="entry name" value="OSJNBA0016N04.9 PROTEIN"/>
    <property type="match status" value="1"/>
</dbReference>
<dbReference type="FunFam" id="2.10.25.10:FF:000003">
    <property type="entry name" value="fibrillin-1 isoform X1"/>
    <property type="match status" value="1"/>
</dbReference>
<dbReference type="InterPro" id="IPR018097">
    <property type="entry name" value="EGF_Ca-bd_CS"/>
</dbReference>
<dbReference type="SUPFAM" id="SSF57196">
    <property type="entry name" value="EGF/Laminin"/>
    <property type="match status" value="1"/>
</dbReference>
<dbReference type="Pfam" id="PF07645">
    <property type="entry name" value="EGF_CA"/>
    <property type="match status" value="1"/>
</dbReference>
<protein>
    <recommendedName>
        <fullName evidence="10">EGF-like domain-containing protein</fullName>
    </recommendedName>
</protein>
<keyword evidence="8" id="KW-0472">Membrane</keyword>
<evidence type="ECO:0000256" key="5">
    <source>
        <dbReference type="ARBA" id="ARBA00023157"/>
    </source>
</evidence>
<evidence type="ECO:0000313" key="12">
    <source>
        <dbReference type="Proteomes" id="UP001457282"/>
    </source>
</evidence>
<dbReference type="PROSITE" id="PS50026">
    <property type="entry name" value="EGF_3"/>
    <property type="match status" value="1"/>
</dbReference>
<keyword evidence="4" id="KW-0677">Repeat</keyword>
<feature type="domain" description="EGF-like" evidence="10">
    <location>
        <begin position="320"/>
        <end position="363"/>
    </location>
</feature>
<dbReference type="InterPro" id="IPR001881">
    <property type="entry name" value="EGF-like_Ca-bd_dom"/>
</dbReference>
<feature type="chain" id="PRO_5043688214" description="EGF-like domain-containing protein" evidence="9">
    <location>
        <begin position="28"/>
        <end position="474"/>
    </location>
</feature>
<dbReference type="Pfam" id="PF13947">
    <property type="entry name" value="GUB_WAK_bind"/>
    <property type="match status" value="1"/>
</dbReference>
<dbReference type="InterPro" id="IPR000742">
    <property type="entry name" value="EGF"/>
</dbReference>
<dbReference type="PROSITE" id="PS01186">
    <property type="entry name" value="EGF_2"/>
    <property type="match status" value="1"/>
</dbReference>
<keyword evidence="2 7" id="KW-0245">EGF-like domain</keyword>
<evidence type="ECO:0000259" key="10">
    <source>
        <dbReference type="PROSITE" id="PS50026"/>
    </source>
</evidence>
<dbReference type="SMART" id="SM00179">
    <property type="entry name" value="EGF_CA"/>
    <property type="match status" value="1"/>
</dbReference>
<dbReference type="InterPro" id="IPR000152">
    <property type="entry name" value="EGF-type_Asp/Asn_hydroxyl_site"/>
</dbReference>
<gene>
    <name evidence="11" type="ORF">M0R45_016031</name>
</gene>
<evidence type="ECO:0000256" key="2">
    <source>
        <dbReference type="ARBA" id="ARBA00022536"/>
    </source>
</evidence>
<comment type="caution">
    <text evidence="7">Lacks conserved residue(s) required for the propagation of feature annotation.</text>
</comment>
<name>A0AAW1XS91_RUBAR</name>
<feature type="transmembrane region" description="Helical" evidence="8">
    <location>
        <begin position="372"/>
        <end position="395"/>
    </location>
</feature>
<evidence type="ECO:0000256" key="3">
    <source>
        <dbReference type="ARBA" id="ARBA00022729"/>
    </source>
</evidence>
<evidence type="ECO:0000256" key="6">
    <source>
        <dbReference type="ARBA" id="ARBA00023180"/>
    </source>
</evidence>
<comment type="subcellular location">
    <subcellularLocation>
        <location evidence="1">Membrane</location>
        <topology evidence="1">Single-pass membrane protein</topology>
    </subcellularLocation>
</comment>
<feature type="signal peptide" evidence="9">
    <location>
        <begin position="1"/>
        <end position="27"/>
    </location>
</feature>
<proteinExistence type="predicted"/>
<dbReference type="AlphaFoldDB" id="A0AAW1XS91"/>
<dbReference type="GO" id="GO:0005509">
    <property type="term" value="F:calcium ion binding"/>
    <property type="evidence" value="ECO:0007669"/>
    <property type="project" value="InterPro"/>
</dbReference>
<keyword evidence="8" id="KW-0812">Transmembrane</keyword>
<dbReference type="CDD" id="cd00054">
    <property type="entry name" value="EGF_CA"/>
    <property type="match status" value="1"/>
</dbReference>
<evidence type="ECO:0000313" key="11">
    <source>
        <dbReference type="EMBL" id="KAK9939333.1"/>
    </source>
</evidence>